<sequence length="409" mass="46274">MAAAPVRECVRGHRCKYVRVGTLLDCSFRNGALLAAGTMLLTQGVLRASRSIDSHARESSLPWNGYLLQIYAGYFLLDLMLLLYCLSCLVWHAFGIDYAAMFSDNPRHYLDARDAAELPCWSFFFLGLTLEVNSHVMGSDTLHQNFPALLIGLSVLILFMPFRILYHESRMWLLNSLVSIDSNHDASLVAIPVNILLRFTWILYVAFPQQLQHSGFISFGVSIGEVFRRAIWSLFRIENEYCNLTSVKMVEEVLPHSSWPFLDIKSKKARRRSHKSTLERRYRSPIDSNRRFICRSCWILFTKPTRVFYNTTSVQSSTSAFSSPHLSMPSIPTKCKPEAAEEADTPFKRAQRTRKPTLKALFGDGSQPTQPIELPESTPDPPTEPPTQAIEPPTQAIELPTQAIEPVTG</sequence>
<feature type="domain" description="EXS" evidence="7">
    <location>
        <begin position="81"/>
        <end position="271"/>
    </location>
</feature>
<feature type="transmembrane region" description="Helical" evidence="6">
    <location>
        <begin position="186"/>
        <end position="207"/>
    </location>
</feature>
<evidence type="ECO:0000256" key="6">
    <source>
        <dbReference type="SAM" id="Phobius"/>
    </source>
</evidence>
<keyword evidence="4 6" id="KW-0472">Membrane</keyword>
<dbReference type="GO" id="GO:0006817">
    <property type="term" value="P:phosphate ion transport"/>
    <property type="evidence" value="ECO:0007669"/>
    <property type="project" value="TreeGrafter"/>
</dbReference>
<evidence type="ECO:0000256" key="4">
    <source>
        <dbReference type="ARBA" id="ARBA00023136"/>
    </source>
</evidence>
<comment type="subcellular location">
    <subcellularLocation>
        <location evidence="1">Membrane</location>
        <topology evidence="1">Multi-pass membrane protein</topology>
    </subcellularLocation>
</comment>
<evidence type="ECO:0000313" key="8">
    <source>
        <dbReference type="EMBL" id="RAR01310.1"/>
    </source>
</evidence>
<feature type="transmembrane region" description="Helical" evidence="6">
    <location>
        <begin position="71"/>
        <end position="94"/>
    </location>
</feature>
<evidence type="ECO:0000256" key="1">
    <source>
        <dbReference type="ARBA" id="ARBA00004141"/>
    </source>
</evidence>
<feature type="region of interest" description="Disordered" evidence="5">
    <location>
        <begin position="342"/>
        <end position="409"/>
    </location>
</feature>
<dbReference type="GO" id="GO:0005794">
    <property type="term" value="C:Golgi apparatus"/>
    <property type="evidence" value="ECO:0007669"/>
    <property type="project" value="TreeGrafter"/>
</dbReference>
<keyword evidence="3 6" id="KW-1133">Transmembrane helix</keyword>
<dbReference type="Pfam" id="PF03124">
    <property type="entry name" value="EXS"/>
    <property type="match status" value="2"/>
</dbReference>
<dbReference type="Proteomes" id="UP000249619">
    <property type="component" value="Unassembled WGS sequence"/>
</dbReference>
<dbReference type="EMBL" id="QGDH01000280">
    <property type="protein sequence ID" value="RAR01310.1"/>
    <property type="molecule type" value="Genomic_DNA"/>
</dbReference>
<evidence type="ECO:0000256" key="2">
    <source>
        <dbReference type="ARBA" id="ARBA00022692"/>
    </source>
</evidence>
<dbReference type="STRING" id="183478.A0A364MRY1"/>
<proteinExistence type="predicted"/>
<dbReference type="GO" id="GO:0005886">
    <property type="term" value="C:plasma membrane"/>
    <property type="evidence" value="ECO:0007669"/>
    <property type="project" value="TreeGrafter"/>
</dbReference>
<dbReference type="InterPro" id="IPR004342">
    <property type="entry name" value="EXS_C"/>
</dbReference>
<dbReference type="OrthoDB" id="3791143at2759"/>
<name>A0A364MRY1_STELY</name>
<keyword evidence="2 6" id="KW-0812">Transmembrane</keyword>
<keyword evidence="9" id="KW-1185">Reference proteome</keyword>
<comment type="caution">
    <text evidence="8">The sequence shown here is derived from an EMBL/GenBank/DDBJ whole genome shotgun (WGS) entry which is preliminary data.</text>
</comment>
<gene>
    <name evidence="8" type="ORF">DDE83_008949</name>
</gene>
<dbReference type="PANTHER" id="PTHR10783:SF103">
    <property type="entry name" value="SOLUTE CARRIER FAMILY 53 MEMBER 1"/>
    <property type="match status" value="1"/>
</dbReference>
<dbReference type="PANTHER" id="PTHR10783">
    <property type="entry name" value="XENOTROPIC AND POLYTROPIC RETROVIRUS RECEPTOR 1-RELATED"/>
    <property type="match status" value="1"/>
</dbReference>
<evidence type="ECO:0000313" key="9">
    <source>
        <dbReference type="Proteomes" id="UP000249619"/>
    </source>
</evidence>
<evidence type="ECO:0000256" key="5">
    <source>
        <dbReference type="SAM" id="MobiDB-lite"/>
    </source>
</evidence>
<accession>A0A364MRY1</accession>
<organism evidence="8 9">
    <name type="scientific">Stemphylium lycopersici</name>
    <name type="common">Tomato gray leaf spot disease fungus</name>
    <name type="synonym">Thyrospora lycopersici</name>
    <dbReference type="NCBI Taxonomy" id="183478"/>
    <lineage>
        <taxon>Eukaryota</taxon>
        <taxon>Fungi</taxon>
        <taxon>Dikarya</taxon>
        <taxon>Ascomycota</taxon>
        <taxon>Pezizomycotina</taxon>
        <taxon>Dothideomycetes</taxon>
        <taxon>Pleosporomycetidae</taxon>
        <taxon>Pleosporales</taxon>
        <taxon>Pleosporineae</taxon>
        <taxon>Pleosporaceae</taxon>
        <taxon>Stemphylium</taxon>
    </lineage>
</organism>
<reference evidence="9" key="1">
    <citation type="submission" date="2018-05" db="EMBL/GenBank/DDBJ databases">
        <title>Draft genome sequence of Stemphylium lycopersici strain CIDEFI 213.</title>
        <authorList>
            <person name="Medina R."/>
            <person name="Franco M.E.E."/>
            <person name="Lucentini C.G."/>
            <person name="Saparrat M.C.N."/>
            <person name="Balatti P.A."/>
        </authorList>
    </citation>
    <scope>NUCLEOTIDE SEQUENCE [LARGE SCALE GENOMIC DNA]</scope>
    <source>
        <strain evidence="9">CIDEFI 213</strain>
    </source>
</reference>
<dbReference type="GO" id="GO:0016036">
    <property type="term" value="P:cellular response to phosphate starvation"/>
    <property type="evidence" value="ECO:0007669"/>
    <property type="project" value="TreeGrafter"/>
</dbReference>
<evidence type="ECO:0000256" key="3">
    <source>
        <dbReference type="ARBA" id="ARBA00022989"/>
    </source>
</evidence>
<feature type="transmembrane region" description="Helical" evidence="6">
    <location>
        <begin position="146"/>
        <end position="166"/>
    </location>
</feature>
<evidence type="ECO:0000259" key="7">
    <source>
        <dbReference type="PROSITE" id="PS51380"/>
    </source>
</evidence>
<dbReference type="PROSITE" id="PS51380">
    <property type="entry name" value="EXS"/>
    <property type="match status" value="1"/>
</dbReference>
<dbReference type="AlphaFoldDB" id="A0A364MRY1"/>
<dbReference type="GO" id="GO:0000822">
    <property type="term" value="F:inositol hexakisphosphate binding"/>
    <property type="evidence" value="ECO:0007669"/>
    <property type="project" value="TreeGrafter"/>
</dbReference>
<protein>
    <submittedName>
        <fullName evidence="8">Signal transduction protein</fullName>
    </submittedName>
</protein>